<dbReference type="Proteomes" id="UP000735874">
    <property type="component" value="Unassembled WGS sequence"/>
</dbReference>
<dbReference type="GO" id="GO:0004190">
    <property type="term" value="F:aspartic-type endopeptidase activity"/>
    <property type="evidence" value="ECO:0007669"/>
    <property type="project" value="InterPro"/>
</dbReference>
<dbReference type="InterPro" id="IPR021109">
    <property type="entry name" value="Peptidase_aspartic_dom_sf"/>
</dbReference>
<dbReference type="EMBL" id="RCMI01000146">
    <property type="protein sequence ID" value="KAG2930405.1"/>
    <property type="molecule type" value="Genomic_DNA"/>
</dbReference>
<feature type="domain" description="Reverse transcriptase" evidence="1">
    <location>
        <begin position="1"/>
        <end position="78"/>
    </location>
</feature>
<dbReference type="InterPro" id="IPR001969">
    <property type="entry name" value="Aspartic_peptidase_AS"/>
</dbReference>
<dbReference type="InterPro" id="IPR043128">
    <property type="entry name" value="Rev_trsase/Diguanyl_cyclase"/>
</dbReference>
<dbReference type="SUPFAM" id="SSF50630">
    <property type="entry name" value="Acid proteases"/>
    <property type="match status" value="1"/>
</dbReference>
<dbReference type="Proteomes" id="UP000760860">
    <property type="component" value="Unassembled WGS sequence"/>
</dbReference>
<evidence type="ECO:0000313" key="3">
    <source>
        <dbReference type="EMBL" id="KAG2930405.1"/>
    </source>
</evidence>
<evidence type="ECO:0000313" key="2">
    <source>
        <dbReference type="EMBL" id="KAG2861126.1"/>
    </source>
</evidence>
<dbReference type="Proteomes" id="UP000774804">
    <property type="component" value="Unassembled WGS sequence"/>
</dbReference>
<name>A0A8T1G7P6_9STRA</name>
<dbReference type="Proteomes" id="UP000697107">
    <property type="component" value="Unassembled WGS sequence"/>
</dbReference>
<organism evidence="4 6">
    <name type="scientific">Phytophthora cactorum</name>
    <dbReference type="NCBI Taxonomy" id="29920"/>
    <lineage>
        <taxon>Eukaryota</taxon>
        <taxon>Sar</taxon>
        <taxon>Stramenopiles</taxon>
        <taxon>Oomycota</taxon>
        <taxon>Peronosporomycetes</taxon>
        <taxon>Peronosporales</taxon>
        <taxon>Peronosporaceae</taxon>
        <taxon>Phytophthora</taxon>
    </lineage>
</organism>
<dbReference type="PROSITE" id="PS00141">
    <property type="entry name" value="ASP_PROTEASE"/>
    <property type="match status" value="1"/>
</dbReference>
<dbReference type="Pfam" id="PF00078">
    <property type="entry name" value="RVT_1"/>
    <property type="match status" value="1"/>
</dbReference>
<dbReference type="Pfam" id="PF08284">
    <property type="entry name" value="RVP_2"/>
    <property type="match status" value="1"/>
</dbReference>
<dbReference type="EMBL" id="RCMV01000162">
    <property type="protein sequence ID" value="KAG3222941.1"/>
    <property type="molecule type" value="Genomic_DNA"/>
</dbReference>
<accession>A0A8T1G7P6</accession>
<evidence type="ECO:0000313" key="5">
    <source>
        <dbReference type="EMBL" id="KAG3222941.1"/>
    </source>
</evidence>
<dbReference type="PANTHER" id="PTHR24559:SF444">
    <property type="entry name" value="REVERSE TRANSCRIPTASE DOMAIN-CONTAINING PROTEIN"/>
    <property type="match status" value="1"/>
</dbReference>
<evidence type="ECO:0000259" key="1">
    <source>
        <dbReference type="Pfam" id="PF00078"/>
    </source>
</evidence>
<dbReference type="InterPro" id="IPR043502">
    <property type="entry name" value="DNA/RNA_pol_sf"/>
</dbReference>
<dbReference type="PANTHER" id="PTHR24559">
    <property type="entry name" value="TRANSPOSON TY3-I GAG-POL POLYPROTEIN"/>
    <property type="match status" value="1"/>
</dbReference>
<dbReference type="EMBL" id="RCML01000154">
    <property type="protein sequence ID" value="KAG2988409.1"/>
    <property type="molecule type" value="Genomic_DNA"/>
</dbReference>
<dbReference type="InterPro" id="IPR053134">
    <property type="entry name" value="RNA-dir_DNA_polymerase"/>
</dbReference>
<comment type="caution">
    <text evidence="4">The sequence shown here is derived from an EMBL/GenBank/DDBJ whole genome shotgun (WGS) entry which is preliminary data.</text>
</comment>
<dbReference type="CDD" id="cd00303">
    <property type="entry name" value="retropepsin_like"/>
    <property type="match status" value="1"/>
</dbReference>
<sequence>MPQGLKNFPATFNRRVTHLLSSVRNFVPIYFDDVFVHSWAVNGKTDVGVHKEHLRKLLGLVRKHMRYANLKKCFFGASEIEREVRNLWTSRTLRLLFTSSGTTVACSVSDADTPKTMRVSAQRLCTRPGADVAMPGIAAINKKRAEPVGSGRPTGSAVTHVYNGHATLKTAAPSERDSHCKKQDDKPNLVILKIRSKRENSLRALVDSGASNNFIRQQSLSQLNFEVVDTPRSVLEVRLATGATVRTEKRVVRVRFSYKHRVFVENLIVLDLDDKFDLVLGMPWLARHDLAINWEKRTLRSRRDRERWPCQCRACTARCIRSQR</sequence>
<dbReference type="InterPro" id="IPR000477">
    <property type="entry name" value="RT_dom"/>
</dbReference>
<dbReference type="VEuPathDB" id="FungiDB:PC110_g13986"/>
<dbReference type="Gene3D" id="2.40.70.10">
    <property type="entry name" value="Acid Proteases"/>
    <property type="match status" value="1"/>
</dbReference>
<proteinExistence type="predicted"/>
<dbReference type="SUPFAM" id="SSF56672">
    <property type="entry name" value="DNA/RNA polymerases"/>
    <property type="match status" value="1"/>
</dbReference>
<dbReference type="AlphaFoldDB" id="A0A8T1G7P6"/>
<protein>
    <recommendedName>
        <fullName evidence="1">Reverse transcriptase domain-containing protein</fullName>
    </recommendedName>
</protein>
<dbReference type="GO" id="GO:0006508">
    <property type="term" value="P:proteolysis"/>
    <property type="evidence" value="ECO:0007669"/>
    <property type="project" value="InterPro"/>
</dbReference>
<dbReference type="Gene3D" id="3.30.70.270">
    <property type="match status" value="1"/>
</dbReference>
<gene>
    <name evidence="2" type="ORF">PC113_g7422</name>
    <name evidence="3" type="ORF">PC115_g6500</name>
    <name evidence="4" type="ORF">PC118_g6761</name>
    <name evidence="5" type="ORF">PC129_g6344</name>
</gene>
<evidence type="ECO:0000313" key="4">
    <source>
        <dbReference type="EMBL" id="KAG2988409.1"/>
    </source>
</evidence>
<dbReference type="EMBL" id="RCMG01000163">
    <property type="protein sequence ID" value="KAG2861126.1"/>
    <property type="molecule type" value="Genomic_DNA"/>
</dbReference>
<evidence type="ECO:0000313" key="6">
    <source>
        <dbReference type="Proteomes" id="UP000697107"/>
    </source>
</evidence>
<reference evidence="4" key="1">
    <citation type="submission" date="2018-10" db="EMBL/GenBank/DDBJ databases">
        <title>Effector identification in a new, highly contiguous assembly of the strawberry crown rot pathogen Phytophthora cactorum.</title>
        <authorList>
            <person name="Armitage A.D."/>
            <person name="Nellist C.F."/>
            <person name="Bates H."/>
            <person name="Vickerstaff R.J."/>
            <person name="Harrison R.J."/>
        </authorList>
    </citation>
    <scope>NUCLEOTIDE SEQUENCE</scope>
    <source>
        <strain evidence="2">15-7</strain>
        <strain evidence="3">4032</strain>
        <strain evidence="4">P415</strain>
        <strain evidence="5">P421</strain>
    </source>
</reference>